<evidence type="ECO:0000313" key="2">
    <source>
        <dbReference type="EMBL" id="MBM7555578.1"/>
    </source>
</evidence>
<gene>
    <name evidence="2" type="ORF">JOC47_000403</name>
</gene>
<protein>
    <submittedName>
        <fullName evidence="2">Phosphatidylglycerophosphatase A</fullName>
    </submittedName>
</protein>
<dbReference type="RefSeq" id="WP_204700306.1">
    <property type="nucleotide sequence ID" value="NZ_JAFBDQ010000002.1"/>
</dbReference>
<reference evidence="2" key="1">
    <citation type="submission" date="2021-01" db="EMBL/GenBank/DDBJ databases">
        <title>Genomic Encyclopedia of Type Strains, Phase IV (KMG-IV): sequencing the most valuable type-strain genomes for metagenomic binning, comparative biology and taxonomic classification.</title>
        <authorList>
            <person name="Goeker M."/>
        </authorList>
    </citation>
    <scope>NUCLEOTIDE SEQUENCE</scope>
    <source>
        <strain evidence="2">DSM 23230</strain>
    </source>
</reference>
<dbReference type="Gene3D" id="1.10.3760.10">
    <property type="entry name" value="PgpA-like"/>
    <property type="match status" value="1"/>
</dbReference>
<dbReference type="GO" id="GO:0006629">
    <property type="term" value="P:lipid metabolic process"/>
    <property type="evidence" value="ECO:0007669"/>
    <property type="project" value="InterPro"/>
</dbReference>
<dbReference type="InterPro" id="IPR007686">
    <property type="entry name" value="YutG/PgpA"/>
</dbReference>
<dbReference type="EMBL" id="JAFBDQ010000002">
    <property type="protein sequence ID" value="MBM7555578.1"/>
    <property type="molecule type" value="Genomic_DNA"/>
</dbReference>
<proteinExistence type="predicted"/>
<name>A0A939BNP2_9FIRM</name>
<comment type="caution">
    <text evidence="2">The sequence shown here is derived from an EMBL/GenBank/DDBJ whole genome shotgun (WGS) entry which is preliminary data.</text>
</comment>
<dbReference type="SUPFAM" id="SSF101307">
    <property type="entry name" value="YutG-like"/>
    <property type="match status" value="1"/>
</dbReference>
<dbReference type="Pfam" id="PF04608">
    <property type="entry name" value="PgpA"/>
    <property type="match status" value="1"/>
</dbReference>
<evidence type="ECO:0000313" key="3">
    <source>
        <dbReference type="Proteomes" id="UP000774000"/>
    </source>
</evidence>
<feature type="domain" description="YutG/PgpA" evidence="1">
    <location>
        <begin position="19"/>
        <end position="149"/>
    </location>
</feature>
<accession>A0A939BNP2</accession>
<dbReference type="GO" id="GO:0008962">
    <property type="term" value="F:phosphatidylglycerophosphatase activity"/>
    <property type="evidence" value="ECO:0007669"/>
    <property type="project" value="InterPro"/>
</dbReference>
<dbReference type="InterPro" id="IPR026038">
    <property type="entry name" value="Put_PGPase"/>
</dbReference>
<keyword evidence="3" id="KW-1185">Reference proteome</keyword>
<dbReference type="AlphaFoldDB" id="A0A939BNP2"/>
<organism evidence="2 3">
    <name type="scientific">Halanaerobacter jeridensis</name>
    <dbReference type="NCBI Taxonomy" id="706427"/>
    <lineage>
        <taxon>Bacteria</taxon>
        <taxon>Bacillati</taxon>
        <taxon>Bacillota</taxon>
        <taxon>Clostridia</taxon>
        <taxon>Halanaerobiales</taxon>
        <taxon>Halobacteroidaceae</taxon>
        <taxon>Halanaerobacter</taxon>
    </lineage>
</organism>
<evidence type="ECO:0000259" key="1">
    <source>
        <dbReference type="Pfam" id="PF04608"/>
    </source>
</evidence>
<dbReference type="Proteomes" id="UP000774000">
    <property type="component" value="Unassembled WGS sequence"/>
</dbReference>
<sequence>MKELIIKKLKDRGVKLEAISAVVYKLQKPYSENLTVEECQDALEHVLEKREVQYTLLTGITLDELTEKGELDEPLAGIIKEDEPLYGVDESLAFAISSIYGTIGFTSFGYLDKHKMGIMKELDTSENNVNTFLDDLVAGLASAASAKIAHQKRTELNLKKEKLEEEDVS</sequence>
<dbReference type="PIRSF" id="PIRSF019587">
    <property type="entry name" value="PGPase"/>
    <property type="match status" value="1"/>
</dbReference>
<dbReference type="CDD" id="cd06971">
    <property type="entry name" value="PgpA"/>
    <property type="match status" value="1"/>
</dbReference>
<dbReference type="InterPro" id="IPR036681">
    <property type="entry name" value="PgpA-like_sf"/>
</dbReference>